<dbReference type="InterPro" id="IPR014991">
    <property type="entry name" value="DUF1840"/>
</dbReference>
<sequence>MLVTFTTKAFADITLFGDIALAMIKMMGHSPNVPGAILAEDVPAALSRLTDAIEADNAPPPVEDQDADEPVVSMKHRALPLMDLLAAAAKAEANVMWK</sequence>
<evidence type="ECO:0000313" key="1">
    <source>
        <dbReference type="EMBL" id="NDP47785.1"/>
    </source>
</evidence>
<name>A0A7C9NTP3_9PROT</name>
<dbReference type="AlphaFoldDB" id="A0A7C9NTP3"/>
<organism evidence="1 2">
    <name type="scientific">Sulfuriferula multivorans</name>
    <dbReference type="NCBI Taxonomy" id="1559896"/>
    <lineage>
        <taxon>Bacteria</taxon>
        <taxon>Pseudomonadati</taxon>
        <taxon>Pseudomonadota</taxon>
        <taxon>Betaproteobacteria</taxon>
        <taxon>Nitrosomonadales</taxon>
        <taxon>Sulfuricellaceae</taxon>
        <taxon>Sulfuriferula</taxon>
    </lineage>
</organism>
<accession>A0A7C9NTP3</accession>
<reference evidence="1 2" key="1">
    <citation type="submission" date="2019-09" db="EMBL/GenBank/DDBJ databases">
        <title>H2 Metabolism Revealed by Metagenomic Analysis in Subglacial Sediment of East Antarctica.</title>
        <authorList>
            <person name="Yang Z."/>
            <person name="Zhang Y."/>
            <person name="Lv Y."/>
            <person name="Yan W."/>
            <person name="Xiao X."/>
            <person name="Sun B."/>
            <person name="Ma H."/>
        </authorList>
    </citation>
    <scope>NUCLEOTIDE SEQUENCE [LARGE SCALE GENOMIC DNA]</scope>
    <source>
        <strain evidence="1">Bin2_2</strain>
    </source>
</reference>
<gene>
    <name evidence="1" type="ORF">GZ085_05205</name>
</gene>
<evidence type="ECO:0000313" key="2">
    <source>
        <dbReference type="Proteomes" id="UP000483432"/>
    </source>
</evidence>
<protein>
    <submittedName>
        <fullName evidence="1">DUF1840 domain-containing protein</fullName>
    </submittedName>
</protein>
<comment type="caution">
    <text evidence="1">The sequence shown here is derived from an EMBL/GenBank/DDBJ whole genome shotgun (WGS) entry which is preliminary data.</text>
</comment>
<dbReference type="Proteomes" id="UP000483432">
    <property type="component" value="Unassembled WGS sequence"/>
</dbReference>
<proteinExistence type="predicted"/>
<dbReference type="Pfam" id="PF08895">
    <property type="entry name" value="DUF1840"/>
    <property type="match status" value="1"/>
</dbReference>
<dbReference type="EMBL" id="JAAFGW010000056">
    <property type="protein sequence ID" value="NDP47785.1"/>
    <property type="molecule type" value="Genomic_DNA"/>
</dbReference>